<gene>
    <name evidence="2" type="ORF">OL599_16835</name>
</gene>
<keyword evidence="1" id="KW-1133">Transmembrane helix</keyword>
<sequence>MDREQLVAELGKAYGIRVDPDDPILVAALLNRGLLDEAIADLAVAVRASADRITAAAAQQVDGARETAASLVTRAGEWSAERLKMAAQEAGTDLVDRMREQADRAERAGRTALWAAWIIALSVTLAAAGAIGIWLAGSGHG</sequence>
<reference evidence="2" key="2">
    <citation type="submission" date="2022-10" db="EMBL/GenBank/DDBJ databases">
        <authorList>
            <person name="Trinh H.N."/>
        </authorList>
    </citation>
    <scope>NUCLEOTIDE SEQUENCE</scope>
    <source>
        <strain evidence="2">RN2-1</strain>
    </source>
</reference>
<name>A0AA41YTL3_9PROT</name>
<protein>
    <recommendedName>
        <fullName evidence="4">Transcriptional activator TraM</fullName>
    </recommendedName>
</protein>
<organism evidence="2 3">
    <name type="scientific">Limobrevibacterium gyesilva</name>
    <dbReference type="NCBI Taxonomy" id="2991712"/>
    <lineage>
        <taxon>Bacteria</taxon>
        <taxon>Pseudomonadati</taxon>
        <taxon>Pseudomonadota</taxon>
        <taxon>Alphaproteobacteria</taxon>
        <taxon>Acetobacterales</taxon>
        <taxon>Acetobacteraceae</taxon>
        <taxon>Limobrevibacterium</taxon>
    </lineage>
</organism>
<dbReference type="EMBL" id="JAPDNT010000017">
    <property type="protein sequence ID" value="MCW3476245.1"/>
    <property type="molecule type" value="Genomic_DNA"/>
</dbReference>
<comment type="caution">
    <text evidence="2">The sequence shown here is derived from an EMBL/GenBank/DDBJ whole genome shotgun (WGS) entry which is preliminary data.</text>
</comment>
<keyword evidence="3" id="KW-1185">Reference proteome</keyword>
<evidence type="ECO:0008006" key="4">
    <source>
        <dbReference type="Google" id="ProtNLM"/>
    </source>
</evidence>
<evidence type="ECO:0000313" key="3">
    <source>
        <dbReference type="Proteomes" id="UP001165679"/>
    </source>
</evidence>
<keyword evidence="1" id="KW-0812">Transmembrane</keyword>
<evidence type="ECO:0000256" key="1">
    <source>
        <dbReference type="SAM" id="Phobius"/>
    </source>
</evidence>
<dbReference type="AlphaFoldDB" id="A0AA41YTL3"/>
<reference evidence="2" key="1">
    <citation type="submission" date="2022-09" db="EMBL/GenBank/DDBJ databases">
        <title>Rhodovastum sp. nov. RN2-1 isolated from soil in Seongnam, South Korea.</title>
        <authorList>
            <person name="Le N.T."/>
        </authorList>
    </citation>
    <scope>NUCLEOTIDE SEQUENCE</scope>
    <source>
        <strain evidence="2">RN2-1</strain>
    </source>
</reference>
<evidence type="ECO:0000313" key="2">
    <source>
        <dbReference type="EMBL" id="MCW3476245.1"/>
    </source>
</evidence>
<dbReference type="Proteomes" id="UP001165679">
    <property type="component" value="Unassembled WGS sequence"/>
</dbReference>
<accession>A0AA41YTL3</accession>
<dbReference type="RefSeq" id="WP_264715012.1">
    <property type="nucleotide sequence ID" value="NZ_JAPDNT010000017.1"/>
</dbReference>
<proteinExistence type="predicted"/>
<keyword evidence="1" id="KW-0472">Membrane</keyword>
<feature type="transmembrane region" description="Helical" evidence="1">
    <location>
        <begin position="114"/>
        <end position="136"/>
    </location>
</feature>